<dbReference type="PANTHER" id="PTHR31642">
    <property type="entry name" value="TRICHOTHECENE 3-O-ACETYLTRANSFERASE"/>
    <property type="match status" value="1"/>
</dbReference>
<reference evidence="2" key="1">
    <citation type="submission" date="2023-10" db="EMBL/GenBank/DDBJ databases">
        <authorList>
            <person name="Noh H."/>
        </authorList>
    </citation>
    <scope>NUCLEOTIDE SEQUENCE</scope>
    <source>
        <strain evidence="2">DUCC4014</strain>
    </source>
</reference>
<dbReference type="Gene3D" id="3.30.559.10">
    <property type="entry name" value="Chloramphenicol acetyltransferase-like domain"/>
    <property type="match status" value="2"/>
</dbReference>
<dbReference type="EMBL" id="CP086719">
    <property type="protein sequence ID" value="WOO85304.1"/>
    <property type="molecule type" value="Genomic_DNA"/>
</dbReference>
<dbReference type="InterPro" id="IPR023213">
    <property type="entry name" value="CAT-like_dom_sf"/>
</dbReference>
<organism evidence="2 3">
    <name type="scientific">Vanrija pseudolonga</name>
    <dbReference type="NCBI Taxonomy" id="143232"/>
    <lineage>
        <taxon>Eukaryota</taxon>
        <taxon>Fungi</taxon>
        <taxon>Dikarya</taxon>
        <taxon>Basidiomycota</taxon>
        <taxon>Agaricomycotina</taxon>
        <taxon>Tremellomycetes</taxon>
        <taxon>Trichosporonales</taxon>
        <taxon>Trichosporonaceae</taxon>
        <taxon>Vanrija</taxon>
    </lineage>
</organism>
<dbReference type="GO" id="GO:0016747">
    <property type="term" value="F:acyltransferase activity, transferring groups other than amino-acyl groups"/>
    <property type="evidence" value="ECO:0007669"/>
    <property type="project" value="TreeGrafter"/>
</dbReference>
<dbReference type="InterPro" id="IPR050317">
    <property type="entry name" value="Plant_Fungal_Acyltransferase"/>
</dbReference>
<evidence type="ECO:0000313" key="2">
    <source>
        <dbReference type="EMBL" id="WOO85304.1"/>
    </source>
</evidence>
<keyword evidence="3" id="KW-1185">Reference proteome</keyword>
<proteinExistence type="predicted"/>
<sequence>MTQLQFQPVGGPSPDDLEIVGVDSYVVRAPADAPKHELAGRSIPVDGQSLAMSDLYMSTCIFFSSEADPSLKGRTLADVKAALDQGLERLVAQFPAASSNFGKGEDDIWHINYTDHGIPVQLATSPRALGRGYIGAGGRVDHNVCARNFYVADHAHPGLIIKVTRFACGSVAIGTSTHHWIVDFAGYYDMMALLAKAMSQPHEDLPYRNHTRDIVKLVANVPSEPFPADEWYIENGAGVWDKRDFKLAPSNVTNRMVYISRDKLEQLKFDTVRSAHTLPVDERPSKFSWISTNDAIAALLWSSVTAARRISDAEGDSRIVLTVDGRRYVPGADSYVGNVHTMHTTAVPLSVLNSQSVSGVLKVAHRLRDDLNQLSDGKMAAIIRLQGEDLRKRFMPNYKPFFGHDVLISNLTKYDWTGLTFGALGSPVYTTIVSTAPIQAGSLVIEGSDGTVFIQSAPQGFSPEGSGERNCEAASKGADWGAKPGVIALIGLRSCDVEAFESLPLVKRYAVVLP</sequence>
<dbReference type="GeneID" id="87811969"/>
<evidence type="ECO:0000256" key="1">
    <source>
        <dbReference type="ARBA" id="ARBA00022679"/>
    </source>
</evidence>
<dbReference type="Proteomes" id="UP000827549">
    <property type="component" value="Chromosome 6"/>
</dbReference>
<name>A0AAF1BQX2_9TREE</name>
<dbReference type="AlphaFoldDB" id="A0AAF1BQX2"/>
<evidence type="ECO:0000313" key="3">
    <source>
        <dbReference type="Proteomes" id="UP000827549"/>
    </source>
</evidence>
<gene>
    <name evidence="2" type="primary">HCBT2</name>
    <name evidence="2" type="ORF">LOC62_06G008805</name>
</gene>
<dbReference type="RefSeq" id="XP_062631330.1">
    <property type="nucleotide sequence ID" value="XM_062775346.1"/>
</dbReference>
<dbReference type="PANTHER" id="PTHR31642:SF310">
    <property type="entry name" value="FATTY ALCOHOL:CAFFEOYL-COA ACYLTRANSFERASE"/>
    <property type="match status" value="1"/>
</dbReference>
<keyword evidence="1" id="KW-0808">Transferase</keyword>
<protein>
    <submittedName>
        <fullName evidence="2">Anthranilate N-benzoyltransferase protein 2</fullName>
    </submittedName>
</protein>
<accession>A0AAF1BQX2</accession>
<dbReference type="Pfam" id="PF02458">
    <property type="entry name" value="Transferase"/>
    <property type="match status" value="1"/>
</dbReference>